<evidence type="ECO:0000313" key="7">
    <source>
        <dbReference type="EMBL" id="CAA6812495.1"/>
    </source>
</evidence>
<feature type="transmembrane region" description="Helical" evidence="6">
    <location>
        <begin position="184"/>
        <end position="204"/>
    </location>
</feature>
<reference evidence="7" key="1">
    <citation type="submission" date="2020-01" db="EMBL/GenBank/DDBJ databases">
        <authorList>
            <person name="Meier V. D."/>
            <person name="Meier V D."/>
        </authorList>
    </citation>
    <scope>NUCLEOTIDE SEQUENCE</scope>
    <source>
        <strain evidence="7">HLG_WM_MAG_05</strain>
    </source>
</reference>
<comment type="subcellular location">
    <subcellularLocation>
        <location evidence="1">Cell membrane</location>
        <topology evidence="1">Multi-pass membrane protein</topology>
    </subcellularLocation>
</comment>
<evidence type="ECO:0000256" key="1">
    <source>
        <dbReference type="ARBA" id="ARBA00004651"/>
    </source>
</evidence>
<name>A0A6S6T7T0_9BACT</name>
<feature type="transmembrane region" description="Helical" evidence="6">
    <location>
        <begin position="256"/>
        <end position="277"/>
    </location>
</feature>
<feature type="transmembrane region" description="Helical" evidence="6">
    <location>
        <begin position="361"/>
        <end position="381"/>
    </location>
</feature>
<feature type="transmembrane region" description="Helical" evidence="6">
    <location>
        <begin position="337"/>
        <end position="354"/>
    </location>
</feature>
<evidence type="ECO:0000256" key="2">
    <source>
        <dbReference type="ARBA" id="ARBA00022475"/>
    </source>
</evidence>
<keyword evidence="3 6" id="KW-0812">Transmembrane</keyword>
<dbReference type="AlphaFoldDB" id="A0A6S6T7T0"/>
<evidence type="ECO:0000256" key="3">
    <source>
        <dbReference type="ARBA" id="ARBA00022692"/>
    </source>
</evidence>
<feature type="transmembrane region" description="Helical" evidence="6">
    <location>
        <begin position="298"/>
        <end position="317"/>
    </location>
</feature>
<evidence type="ECO:0000256" key="4">
    <source>
        <dbReference type="ARBA" id="ARBA00022989"/>
    </source>
</evidence>
<evidence type="ECO:0000256" key="5">
    <source>
        <dbReference type="ARBA" id="ARBA00023136"/>
    </source>
</evidence>
<feature type="transmembrane region" description="Helical" evidence="6">
    <location>
        <begin position="387"/>
        <end position="408"/>
    </location>
</feature>
<feature type="transmembrane region" description="Helical" evidence="6">
    <location>
        <begin position="216"/>
        <end position="236"/>
    </location>
</feature>
<feature type="transmembrane region" description="Helical" evidence="6">
    <location>
        <begin position="85"/>
        <end position="105"/>
    </location>
</feature>
<accession>A0A6S6T7T0</accession>
<evidence type="ECO:0000256" key="6">
    <source>
        <dbReference type="SAM" id="Phobius"/>
    </source>
</evidence>
<dbReference type="PANTHER" id="PTHR30250">
    <property type="entry name" value="PST FAMILY PREDICTED COLANIC ACID TRANSPORTER"/>
    <property type="match status" value="1"/>
</dbReference>
<dbReference type="GO" id="GO:0005886">
    <property type="term" value="C:plasma membrane"/>
    <property type="evidence" value="ECO:0007669"/>
    <property type="project" value="UniProtKB-SubCell"/>
</dbReference>
<dbReference type="PANTHER" id="PTHR30250:SF30">
    <property type="entry name" value="LIPID III FLIPPASE"/>
    <property type="match status" value="1"/>
</dbReference>
<dbReference type="Pfam" id="PF01943">
    <property type="entry name" value="Polysacc_synt"/>
    <property type="match status" value="1"/>
</dbReference>
<sequence>MTLIKTSILTAISTIIKVISGFLITKIVAVHLGPSGLAIIGQLQNFVNMVSNLSNGAITKGIIKYTADSHTIKEKQSLFSTSLKISVLTGFIISLFLGLFSKYIALELFGNSDLQSVIYVFSVSIIFYSLNTLLMSILNGQKEIKKYILSNISNSLVSLFLIIFLTISIGLEGALYGLVTSQSIVFFVTLFFVAKSEWFSLEYFNQEFNLKIAKKLSHYSFMAAISIIFSIGSILYVRSYIGNNISWDNAGYWQGIMYISDAYLLIVTMSLSVYYLPRLSEIDNNTELLMEVLNGYKFILPFIILIALLVFVSKSYIVDILFTESFYPMIELFKWQLIGDVIKISAWLLSYVFLAKAMTKLFVYTEILFSILFVILSILAIEQFGLIGVTYAFTLNYIFYLITMIILYNRNFK</sequence>
<keyword evidence="4 6" id="KW-1133">Transmembrane helix</keyword>
<dbReference type="InterPro" id="IPR050833">
    <property type="entry name" value="Poly_Biosynth_Transport"/>
</dbReference>
<dbReference type="EMBL" id="CACVAU010000040">
    <property type="protein sequence ID" value="CAA6812495.1"/>
    <property type="molecule type" value="Genomic_DNA"/>
</dbReference>
<dbReference type="InterPro" id="IPR002797">
    <property type="entry name" value="Polysacc_synth"/>
</dbReference>
<dbReference type="GO" id="GO:0009246">
    <property type="term" value="P:enterobacterial common antigen biosynthetic process"/>
    <property type="evidence" value="ECO:0007669"/>
    <property type="project" value="InterPro"/>
</dbReference>
<dbReference type="InterPro" id="IPR044550">
    <property type="entry name" value="WzxE"/>
</dbReference>
<keyword evidence="5 6" id="KW-0472">Membrane</keyword>
<feature type="transmembrane region" description="Helical" evidence="6">
    <location>
        <begin position="117"/>
        <end position="138"/>
    </location>
</feature>
<proteinExistence type="predicted"/>
<dbReference type="CDD" id="cd13125">
    <property type="entry name" value="MATE_like_10"/>
    <property type="match status" value="1"/>
</dbReference>
<organism evidence="7">
    <name type="scientific">uncultured Sulfurovum sp</name>
    <dbReference type="NCBI Taxonomy" id="269237"/>
    <lineage>
        <taxon>Bacteria</taxon>
        <taxon>Pseudomonadati</taxon>
        <taxon>Campylobacterota</taxon>
        <taxon>Epsilonproteobacteria</taxon>
        <taxon>Campylobacterales</taxon>
        <taxon>Sulfurovaceae</taxon>
        <taxon>Sulfurovum</taxon>
        <taxon>environmental samples</taxon>
    </lineage>
</organism>
<protein>
    <submittedName>
        <fullName evidence="7">Polysaccharide biosynthesis protein</fullName>
    </submittedName>
</protein>
<keyword evidence="2" id="KW-1003">Cell membrane</keyword>
<gene>
    <name evidence="7" type="ORF">HELGO_WM15263</name>
</gene>